<name>A0A0C3AH59_SERVB</name>
<proteinExistence type="predicted"/>
<organism evidence="1 2">
    <name type="scientific">Serendipita vermifera MAFF 305830</name>
    <dbReference type="NCBI Taxonomy" id="933852"/>
    <lineage>
        <taxon>Eukaryota</taxon>
        <taxon>Fungi</taxon>
        <taxon>Dikarya</taxon>
        <taxon>Basidiomycota</taxon>
        <taxon>Agaricomycotina</taxon>
        <taxon>Agaricomycetes</taxon>
        <taxon>Sebacinales</taxon>
        <taxon>Serendipitaceae</taxon>
        <taxon>Serendipita</taxon>
    </lineage>
</organism>
<dbReference type="Proteomes" id="UP000054097">
    <property type="component" value="Unassembled WGS sequence"/>
</dbReference>
<gene>
    <name evidence="1" type="ORF">M408DRAFT_332056</name>
</gene>
<evidence type="ECO:0000313" key="2">
    <source>
        <dbReference type="Proteomes" id="UP000054097"/>
    </source>
</evidence>
<reference evidence="1 2" key="1">
    <citation type="submission" date="2014-04" db="EMBL/GenBank/DDBJ databases">
        <authorList>
            <consortium name="DOE Joint Genome Institute"/>
            <person name="Kuo A."/>
            <person name="Zuccaro A."/>
            <person name="Kohler A."/>
            <person name="Nagy L.G."/>
            <person name="Floudas D."/>
            <person name="Copeland A."/>
            <person name="Barry K.W."/>
            <person name="Cichocki N."/>
            <person name="Veneault-Fourrey C."/>
            <person name="LaButti K."/>
            <person name="Lindquist E.A."/>
            <person name="Lipzen A."/>
            <person name="Lundell T."/>
            <person name="Morin E."/>
            <person name="Murat C."/>
            <person name="Sun H."/>
            <person name="Tunlid A."/>
            <person name="Henrissat B."/>
            <person name="Grigoriev I.V."/>
            <person name="Hibbett D.S."/>
            <person name="Martin F."/>
            <person name="Nordberg H.P."/>
            <person name="Cantor M.N."/>
            <person name="Hua S.X."/>
        </authorList>
    </citation>
    <scope>NUCLEOTIDE SEQUENCE [LARGE SCALE GENOMIC DNA]</scope>
    <source>
        <strain evidence="1 2">MAFF 305830</strain>
    </source>
</reference>
<protein>
    <submittedName>
        <fullName evidence="1">Uncharacterized protein</fullName>
    </submittedName>
</protein>
<dbReference type="EMBL" id="KN824329">
    <property type="protein sequence ID" value="KIM24000.1"/>
    <property type="molecule type" value="Genomic_DNA"/>
</dbReference>
<dbReference type="HOGENOM" id="CLU_2869043_0_0_1"/>
<sequence length="64" mass="6910">MISYRSSPIVWSGSTTELPQTISCSDGDVTAENRISSLVAPIGPRIRAVPPFQAPPHLKDHPRA</sequence>
<reference evidence="2" key="2">
    <citation type="submission" date="2015-01" db="EMBL/GenBank/DDBJ databases">
        <title>Evolutionary Origins and Diversification of the Mycorrhizal Mutualists.</title>
        <authorList>
            <consortium name="DOE Joint Genome Institute"/>
            <consortium name="Mycorrhizal Genomics Consortium"/>
            <person name="Kohler A."/>
            <person name="Kuo A."/>
            <person name="Nagy L.G."/>
            <person name="Floudas D."/>
            <person name="Copeland A."/>
            <person name="Barry K.W."/>
            <person name="Cichocki N."/>
            <person name="Veneault-Fourrey C."/>
            <person name="LaButti K."/>
            <person name="Lindquist E.A."/>
            <person name="Lipzen A."/>
            <person name="Lundell T."/>
            <person name="Morin E."/>
            <person name="Murat C."/>
            <person name="Riley R."/>
            <person name="Ohm R."/>
            <person name="Sun H."/>
            <person name="Tunlid A."/>
            <person name="Henrissat B."/>
            <person name="Grigoriev I.V."/>
            <person name="Hibbett D.S."/>
            <person name="Martin F."/>
        </authorList>
    </citation>
    <scope>NUCLEOTIDE SEQUENCE [LARGE SCALE GENOMIC DNA]</scope>
    <source>
        <strain evidence="2">MAFF 305830</strain>
    </source>
</reference>
<accession>A0A0C3AH59</accession>
<dbReference type="AlphaFoldDB" id="A0A0C3AH59"/>
<evidence type="ECO:0000313" key="1">
    <source>
        <dbReference type="EMBL" id="KIM24000.1"/>
    </source>
</evidence>
<keyword evidence="2" id="KW-1185">Reference proteome</keyword>